<dbReference type="Gene3D" id="1.10.8.870">
    <property type="entry name" value="Alpha-glycerophosphate oxidase, cap domain"/>
    <property type="match status" value="1"/>
</dbReference>
<evidence type="ECO:0000256" key="4">
    <source>
        <dbReference type="ARBA" id="ARBA00022798"/>
    </source>
</evidence>
<gene>
    <name evidence="9" type="ordered locus">Deima_3128</name>
</gene>
<proteinExistence type="inferred from homology"/>
<keyword evidence="5" id="KW-0274">FAD</keyword>
<dbReference type="RefSeq" id="WP_013558260.1">
    <property type="nucleotide sequence ID" value="NC_014958.1"/>
</dbReference>
<accession>E8U3R4</accession>
<dbReference type="Gene3D" id="3.50.50.60">
    <property type="entry name" value="FAD/NAD(P)-binding domain"/>
    <property type="match status" value="1"/>
</dbReference>
<evidence type="ECO:0000259" key="8">
    <source>
        <dbReference type="Pfam" id="PF16901"/>
    </source>
</evidence>
<feature type="domain" description="FAD dependent oxidoreductase" evidence="7">
    <location>
        <begin position="17"/>
        <end position="364"/>
    </location>
</feature>
<evidence type="ECO:0000259" key="7">
    <source>
        <dbReference type="Pfam" id="PF01266"/>
    </source>
</evidence>
<dbReference type="SUPFAM" id="SSF51905">
    <property type="entry name" value="FAD/NAD(P)-binding domain"/>
    <property type="match status" value="1"/>
</dbReference>
<dbReference type="Proteomes" id="UP000008635">
    <property type="component" value="Chromosome"/>
</dbReference>
<dbReference type="AlphaFoldDB" id="E8U3R4"/>
<dbReference type="GO" id="GO:0006071">
    <property type="term" value="P:glycerol metabolic process"/>
    <property type="evidence" value="ECO:0007669"/>
    <property type="project" value="UniProtKB-KW"/>
</dbReference>
<organism evidence="9 10">
    <name type="scientific">Deinococcus maricopensis (strain DSM 21211 / LMG 22137 / NRRL B-23946 / LB-34)</name>
    <dbReference type="NCBI Taxonomy" id="709986"/>
    <lineage>
        <taxon>Bacteria</taxon>
        <taxon>Thermotogati</taxon>
        <taxon>Deinococcota</taxon>
        <taxon>Deinococci</taxon>
        <taxon>Deinococcales</taxon>
        <taxon>Deinococcaceae</taxon>
        <taxon>Deinococcus</taxon>
    </lineage>
</organism>
<evidence type="ECO:0000313" key="9">
    <source>
        <dbReference type="EMBL" id="ADV68757.1"/>
    </source>
</evidence>
<dbReference type="OrthoDB" id="9801699at2"/>
<dbReference type="STRING" id="709986.Deima_3128"/>
<protein>
    <submittedName>
        <fullName evidence="9">Glycerol-3-phosphate dehydrogenase</fullName>
        <ecNumber evidence="9">1.1.5.3</ecNumber>
    </submittedName>
</protein>
<dbReference type="PRINTS" id="PR01001">
    <property type="entry name" value="FADG3PDH"/>
</dbReference>
<dbReference type="EC" id="1.1.5.3" evidence="9"/>
<evidence type="ECO:0000256" key="6">
    <source>
        <dbReference type="ARBA" id="ARBA00023002"/>
    </source>
</evidence>
<reference evidence="9 10" key="1">
    <citation type="journal article" date="2011" name="Stand. Genomic Sci.">
        <title>Complete genome sequence of Deinococcus maricopensis type strain (LB-34).</title>
        <authorList>
            <person name="Pukall R."/>
            <person name="Zeytun A."/>
            <person name="Lucas S."/>
            <person name="Lapidus A."/>
            <person name="Hammon N."/>
            <person name="Deshpande S."/>
            <person name="Nolan M."/>
            <person name="Cheng J.F."/>
            <person name="Pitluck S."/>
            <person name="Liolios K."/>
            <person name="Pagani I."/>
            <person name="Mikhailova N."/>
            <person name="Ivanova N."/>
            <person name="Mavromatis K."/>
            <person name="Pati A."/>
            <person name="Tapia R."/>
            <person name="Han C."/>
            <person name="Goodwin L."/>
            <person name="Chen A."/>
            <person name="Palaniappan K."/>
            <person name="Land M."/>
            <person name="Hauser L."/>
            <person name="Chang Y.J."/>
            <person name="Jeffries C.D."/>
            <person name="Brambilla E.M."/>
            <person name="Rohde M."/>
            <person name="Goker M."/>
            <person name="Detter J.C."/>
            <person name="Woyke T."/>
            <person name="Bristow J."/>
            <person name="Eisen J.A."/>
            <person name="Markowitz V."/>
            <person name="Hugenholtz P."/>
            <person name="Kyrpides N.C."/>
            <person name="Klenk H.P."/>
        </authorList>
    </citation>
    <scope>NUCLEOTIDE SEQUENCE [LARGE SCALE GENOMIC DNA]</scope>
    <source>
        <strain evidence="10">DSM 21211 / LMG 22137 / NRRL B-23946 / LB-34</strain>
    </source>
</reference>
<keyword evidence="6 9" id="KW-0560">Oxidoreductase</keyword>
<dbReference type="InterPro" id="IPR006076">
    <property type="entry name" value="FAD-dep_OxRdtase"/>
</dbReference>
<dbReference type="InterPro" id="IPR038299">
    <property type="entry name" value="DAO_C_sf"/>
</dbReference>
<name>E8U3R4_DEIML</name>
<dbReference type="InterPro" id="IPR036188">
    <property type="entry name" value="FAD/NAD-bd_sf"/>
</dbReference>
<dbReference type="GO" id="GO:0046168">
    <property type="term" value="P:glycerol-3-phosphate catabolic process"/>
    <property type="evidence" value="ECO:0007669"/>
    <property type="project" value="TreeGrafter"/>
</dbReference>
<dbReference type="Gene3D" id="3.30.9.10">
    <property type="entry name" value="D-Amino Acid Oxidase, subunit A, domain 2"/>
    <property type="match status" value="1"/>
</dbReference>
<keyword evidence="3" id="KW-0285">Flavoprotein</keyword>
<dbReference type="Pfam" id="PF01266">
    <property type="entry name" value="DAO"/>
    <property type="match status" value="1"/>
</dbReference>
<dbReference type="GO" id="GO:0004368">
    <property type="term" value="F:glycerol-3-phosphate dehydrogenase (quinone) activity"/>
    <property type="evidence" value="ECO:0007669"/>
    <property type="project" value="UniProtKB-EC"/>
</dbReference>
<evidence type="ECO:0000313" key="10">
    <source>
        <dbReference type="Proteomes" id="UP000008635"/>
    </source>
</evidence>
<keyword evidence="4" id="KW-0319">Glycerol metabolism</keyword>
<feature type="domain" description="Alpha-glycerophosphate oxidase C-terminal" evidence="8">
    <location>
        <begin position="408"/>
        <end position="500"/>
    </location>
</feature>
<evidence type="ECO:0000256" key="5">
    <source>
        <dbReference type="ARBA" id="ARBA00022827"/>
    </source>
</evidence>
<reference evidence="10" key="2">
    <citation type="submission" date="2011-01" db="EMBL/GenBank/DDBJ databases">
        <title>The complete genome of Deinococcus maricopensis DSM 21211.</title>
        <authorList>
            <consortium name="US DOE Joint Genome Institute (JGI-PGF)"/>
            <person name="Lucas S."/>
            <person name="Copeland A."/>
            <person name="Lapidus A."/>
            <person name="Goodwin L."/>
            <person name="Pitluck S."/>
            <person name="Kyrpides N."/>
            <person name="Mavromatis K."/>
            <person name="Pagani I."/>
            <person name="Ivanova N."/>
            <person name="Ovchinnikova G."/>
            <person name="Zeytun A."/>
            <person name="Detter J.C."/>
            <person name="Han C."/>
            <person name="Land M."/>
            <person name="Hauser L."/>
            <person name="Markowitz V."/>
            <person name="Cheng J.-F."/>
            <person name="Hugenholtz P."/>
            <person name="Woyke T."/>
            <person name="Wu D."/>
            <person name="Pukall R."/>
            <person name="Gehrich-Schroeter G."/>
            <person name="Brambilla E."/>
            <person name="Klenk H.-P."/>
            <person name="Eisen J.A."/>
        </authorList>
    </citation>
    <scope>NUCLEOTIDE SEQUENCE [LARGE SCALE GENOMIC DNA]</scope>
    <source>
        <strain evidence="10">DSM 21211 / LMG 22137 / NRRL B-23946 / LB-34</strain>
    </source>
</reference>
<evidence type="ECO:0000256" key="1">
    <source>
        <dbReference type="ARBA" id="ARBA00001974"/>
    </source>
</evidence>
<sequence>MLDRDARFSALRGQTFDLLIVGGGITGAGLLREATRAGLHAALVEARDYAWGSSSRSSKMVHGGLRYLQHAQFRVTLDSVRERERLLREAPGLIEPLGFLMAVYDDHPERRPLYAAGLTLYDLLARRRSHQYHAAPDFALLAPHLRRAGLTGGFRYADAATDDARLVLRVLRDATRDGALALNYAPVTKLHLNRGEVRGASVRDAETGDEHLVRARIVINATGAHTDALRGELGCPPALRPLRGSHLVFPQTRFPASQAIAFQHPLDGRNVFVSPWQGHVLVGTTDLDHLTALTDDPRITPQETSYLMAGVTHAFPTLGLTLRDATAAWAGVRPVIGHGHADPSREARDTLIREERGLLSVTGGKLTTFRATAHAALRVATRRLGLPLHLPDTPFFDPVDEAALPGTLSVAQRRRLAGTYGPDAVELLRGAQPGDLHPMPGTHTLWAEVRHAARHEDVRGLSDLLLRRARVGFTLGTSSLALLPRVRDVTRDALGWSSERWNAEERAYEALIRAAYSVPDENDVPDWRLALARAQHARA</sequence>
<keyword evidence="10" id="KW-1185">Reference proteome</keyword>
<dbReference type="EMBL" id="CP002454">
    <property type="protein sequence ID" value="ADV68757.1"/>
    <property type="molecule type" value="Genomic_DNA"/>
</dbReference>
<evidence type="ECO:0000256" key="2">
    <source>
        <dbReference type="ARBA" id="ARBA00007330"/>
    </source>
</evidence>
<comment type="cofactor">
    <cofactor evidence="1">
        <name>FAD</name>
        <dbReference type="ChEBI" id="CHEBI:57692"/>
    </cofactor>
</comment>
<dbReference type="Pfam" id="PF16901">
    <property type="entry name" value="DAO_C"/>
    <property type="match status" value="1"/>
</dbReference>
<evidence type="ECO:0000256" key="3">
    <source>
        <dbReference type="ARBA" id="ARBA00022630"/>
    </source>
</evidence>
<dbReference type="PANTHER" id="PTHR11985">
    <property type="entry name" value="GLYCEROL-3-PHOSPHATE DEHYDROGENASE"/>
    <property type="match status" value="1"/>
</dbReference>
<dbReference type="PANTHER" id="PTHR11985:SF35">
    <property type="entry name" value="ANAEROBIC GLYCEROL-3-PHOSPHATE DEHYDROGENASE SUBUNIT A"/>
    <property type="match status" value="1"/>
</dbReference>
<dbReference type="InterPro" id="IPR000447">
    <property type="entry name" value="G3P_DH_FAD-dep"/>
</dbReference>
<comment type="similarity">
    <text evidence="2">Belongs to the FAD-dependent glycerol-3-phosphate dehydrogenase family.</text>
</comment>
<dbReference type="InterPro" id="IPR031656">
    <property type="entry name" value="DAO_C"/>
</dbReference>
<dbReference type="eggNOG" id="COG0578">
    <property type="taxonomic scope" value="Bacteria"/>
</dbReference>
<dbReference type="KEGG" id="dmr:Deima_3128"/>
<dbReference type="HOGENOM" id="CLU_015740_5_1_0"/>